<name>A0A812WNM7_9DINO</name>
<proteinExistence type="predicted"/>
<gene>
    <name evidence="1" type="ORF">SNEC2469_LOCUS19577</name>
</gene>
<dbReference type="EMBL" id="CAJNJA010033542">
    <property type="protein sequence ID" value="CAE7680868.1"/>
    <property type="molecule type" value="Genomic_DNA"/>
</dbReference>
<comment type="caution">
    <text evidence="1">The sequence shown here is derived from an EMBL/GenBank/DDBJ whole genome shotgun (WGS) entry which is preliminary data.</text>
</comment>
<reference evidence="1" key="1">
    <citation type="submission" date="2021-02" db="EMBL/GenBank/DDBJ databases">
        <authorList>
            <person name="Dougan E. K."/>
            <person name="Rhodes N."/>
            <person name="Thang M."/>
            <person name="Chan C."/>
        </authorList>
    </citation>
    <scope>NUCLEOTIDE SEQUENCE</scope>
</reference>
<accession>A0A812WNM7</accession>
<keyword evidence="2" id="KW-1185">Reference proteome</keyword>
<evidence type="ECO:0000313" key="1">
    <source>
        <dbReference type="EMBL" id="CAE7680868.1"/>
    </source>
</evidence>
<feature type="non-terminal residue" evidence="1">
    <location>
        <position position="1"/>
    </location>
</feature>
<dbReference type="Proteomes" id="UP000601435">
    <property type="component" value="Unassembled WGS sequence"/>
</dbReference>
<dbReference type="AlphaFoldDB" id="A0A812WNM7"/>
<organism evidence="1 2">
    <name type="scientific">Symbiodinium necroappetens</name>
    <dbReference type="NCBI Taxonomy" id="1628268"/>
    <lineage>
        <taxon>Eukaryota</taxon>
        <taxon>Sar</taxon>
        <taxon>Alveolata</taxon>
        <taxon>Dinophyceae</taxon>
        <taxon>Suessiales</taxon>
        <taxon>Symbiodiniaceae</taxon>
        <taxon>Symbiodinium</taxon>
    </lineage>
</organism>
<sequence length="61" mass="6912">CPQVSEDSLRSFHKGCRFIRSVSVAMRERTLTWTALTSSVKKHRHRRRSTFASGSSGTESN</sequence>
<evidence type="ECO:0000313" key="2">
    <source>
        <dbReference type="Proteomes" id="UP000601435"/>
    </source>
</evidence>
<protein>
    <submittedName>
        <fullName evidence="1">Uncharacterized protein</fullName>
    </submittedName>
</protein>